<protein>
    <submittedName>
        <fullName evidence="1">Uncharacterized protein</fullName>
    </submittedName>
</protein>
<dbReference type="EMBL" id="KQ424738">
    <property type="protein sequence ID" value="KOF70537.1"/>
    <property type="molecule type" value="Genomic_DNA"/>
</dbReference>
<organism evidence="1">
    <name type="scientific">Octopus bimaculoides</name>
    <name type="common">California two-spotted octopus</name>
    <dbReference type="NCBI Taxonomy" id="37653"/>
    <lineage>
        <taxon>Eukaryota</taxon>
        <taxon>Metazoa</taxon>
        <taxon>Spiralia</taxon>
        <taxon>Lophotrochozoa</taxon>
        <taxon>Mollusca</taxon>
        <taxon>Cephalopoda</taxon>
        <taxon>Coleoidea</taxon>
        <taxon>Octopodiformes</taxon>
        <taxon>Octopoda</taxon>
        <taxon>Incirrata</taxon>
        <taxon>Octopodidae</taxon>
        <taxon>Octopus</taxon>
    </lineage>
</organism>
<gene>
    <name evidence="1" type="ORF">OCBIM_22002679mg</name>
</gene>
<name>A0A0L8G0K3_OCTBM</name>
<accession>A0A0L8G0K3</accession>
<proteinExistence type="predicted"/>
<dbReference type="AlphaFoldDB" id="A0A0L8G0K3"/>
<evidence type="ECO:0000313" key="1">
    <source>
        <dbReference type="EMBL" id="KOF70537.1"/>
    </source>
</evidence>
<reference evidence="1" key="1">
    <citation type="submission" date="2015-07" db="EMBL/GenBank/DDBJ databases">
        <title>MeaNS - Measles Nucleotide Surveillance Program.</title>
        <authorList>
            <person name="Tran T."/>
            <person name="Druce J."/>
        </authorList>
    </citation>
    <scope>NUCLEOTIDE SEQUENCE</scope>
    <source>
        <strain evidence="1">UCB-OBI-ISO-001</strain>
        <tissue evidence="1">Gonad</tissue>
    </source>
</reference>
<sequence length="80" mass="9352">MENRFKDLMKMHMPIWVVDLFVTNTADIDIRLQNSLTEMHSNQIVQAKFLPWASSEIMMKFPLLFPTSSVSQVLAKYPSY</sequence>